<protein>
    <submittedName>
        <fullName evidence="3">3-glucan synthase mok12</fullName>
    </submittedName>
</protein>
<feature type="non-terminal residue" evidence="3">
    <location>
        <position position="421"/>
    </location>
</feature>
<evidence type="ECO:0000256" key="2">
    <source>
        <dbReference type="SAM" id="MobiDB-lite"/>
    </source>
</evidence>
<keyword evidence="1" id="KW-0175">Coiled coil</keyword>
<evidence type="ECO:0000313" key="4">
    <source>
        <dbReference type="Proteomes" id="UP001642464"/>
    </source>
</evidence>
<accession>A0ABP0IF79</accession>
<proteinExistence type="predicted"/>
<dbReference type="EMBL" id="CAXAMM010003500">
    <property type="protein sequence ID" value="CAK9000132.1"/>
    <property type="molecule type" value="Genomic_DNA"/>
</dbReference>
<sequence length="421" mass="45280">ELKLVSEELAKLSLRVSRLSQNLSALEAVPAAPEWEVVEEGTLPIGVSDISRPYPGAPESPHSPVPEVPRYLLNLCQEKLKATSSTTPKERAERAFAQGHEAWSAIQTGGFYRPASAVPNLPSSHWVILRGLGLEEPVRTTSRREALRFLLRRDDSAIIEDFPSFIEVHAFCIAARVCIPPLKQCGKPPSGLCEEDDSGAAVQLDQETHVLLIDVSDLALEALREYDPVTDSLEDTQTFEDTFPAALPVSAALTVAAKTWAEEVGHARLNFYSAREEQEYLQLPAKQSAATKKAPAKRMTNAALSEQVTLLAAQVQALASLQEQQRVPTRAPVTSAGDAQGLSGGGGRGPYPQMPPLSQSFAKMGPPRGQAVQKVAALLGPPPKTRQKANPAALEDEKTVEEPSDPFAASSDPVLAALSQQ</sequence>
<feature type="non-terminal residue" evidence="3">
    <location>
        <position position="1"/>
    </location>
</feature>
<evidence type="ECO:0000256" key="1">
    <source>
        <dbReference type="SAM" id="Coils"/>
    </source>
</evidence>
<organism evidence="3 4">
    <name type="scientific">Durusdinium trenchii</name>
    <dbReference type="NCBI Taxonomy" id="1381693"/>
    <lineage>
        <taxon>Eukaryota</taxon>
        <taxon>Sar</taxon>
        <taxon>Alveolata</taxon>
        <taxon>Dinophyceae</taxon>
        <taxon>Suessiales</taxon>
        <taxon>Symbiodiniaceae</taxon>
        <taxon>Durusdinium</taxon>
    </lineage>
</organism>
<keyword evidence="4" id="KW-1185">Reference proteome</keyword>
<comment type="caution">
    <text evidence="3">The sequence shown here is derived from an EMBL/GenBank/DDBJ whole genome shotgun (WGS) entry which is preliminary data.</text>
</comment>
<feature type="coiled-coil region" evidence="1">
    <location>
        <begin position="2"/>
        <end position="29"/>
    </location>
</feature>
<reference evidence="3 4" key="1">
    <citation type="submission" date="2024-02" db="EMBL/GenBank/DDBJ databases">
        <authorList>
            <person name="Chen Y."/>
            <person name="Shah S."/>
            <person name="Dougan E. K."/>
            <person name="Thang M."/>
            <person name="Chan C."/>
        </authorList>
    </citation>
    <scope>NUCLEOTIDE SEQUENCE [LARGE SCALE GENOMIC DNA]</scope>
</reference>
<evidence type="ECO:0000313" key="3">
    <source>
        <dbReference type="EMBL" id="CAK9000132.1"/>
    </source>
</evidence>
<name>A0ABP0IF79_9DINO</name>
<feature type="region of interest" description="Disordered" evidence="2">
    <location>
        <begin position="322"/>
        <end position="421"/>
    </location>
</feature>
<gene>
    <name evidence="3" type="ORF">SCF082_LOCUS6368</name>
</gene>
<dbReference type="Proteomes" id="UP001642464">
    <property type="component" value="Unassembled WGS sequence"/>
</dbReference>